<feature type="chain" id="PRO_5032491110" description="SMP-30/Gluconolactonase/LRE-like region domain-containing protein" evidence="1">
    <location>
        <begin position="26"/>
        <end position="303"/>
    </location>
</feature>
<dbReference type="Gene3D" id="2.120.10.30">
    <property type="entry name" value="TolB, C-terminal domain"/>
    <property type="match status" value="1"/>
</dbReference>
<accession>A0A840SFK2</accession>
<proteinExistence type="predicted"/>
<evidence type="ECO:0000256" key="1">
    <source>
        <dbReference type="SAM" id="SignalP"/>
    </source>
</evidence>
<sequence length="303" mass="30735">MNRTLTLIAFLAALPVSVSGGVAVAAAPPAPRTVTGFDNPESVLVAGNNRFVSNIGATLDPTGKDGDGTISELDANGRVLDARAFPGAGSHLDAPKGMAMAGGRLYVADIDRVVGFDLATRAQVFEARLPTTGPTLANDLAPVDERHLLVSETIGGGVWELDLATGAFTQLTGAVPGANGILYDPSSRSALVVGLGAHFEGGDIFHVGLDGSTERVTTSPHGIFDGIARLPDGSVLVSDWVAIDPPSPGRFLRLAPDGSGPGEAFDPGVAITGPADFGVDSTGAIWIPASPENAVVVVSGARE</sequence>
<reference evidence="2 3" key="1">
    <citation type="submission" date="2020-08" db="EMBL/GenBank/DDBJ databases">
        <title>Genomic Encyclopedia of Type Strains, Phase IV (KMG-IV): sequencing the most valuable type-strain genomes for metagenomic binning, comparative biology and taxonomic classification.</title>
        <authorList>
            <person name="Goeker M."/>
        </authorList>
    </citation>
    <scope>NUCLEOTIDE SEQUENCE [LARGE SCALE GENOMIC DNA]</scope>
    <source>
        <strain evidence="2 3">DSM 101730</strain>
    </source>
</reference>
<comment type="caution">
    <text evidence="2">The sequence shown here is derived from an EMBL/GenBank/DDBJ whole genome shotgun (WGS) entry which is preliminary data.</text>
</comment>
<organism evidence="2 3">
    <name type="scientific">Amaricoccus macauensis</name>
    <dbReference type="NCBI Taxonomy" id="57001"/>
    <lineage>
        <taxon>Bacteria</taxon>
        <taxon>Pseudomonadati</taxon>
        <taxon>Pseudomonadota</taxon>
        <taxon>Alphaproteobacteria</taxon>
        <taxon>Rhodobacterales</taxon>
        <taxon>Paracoccaceae</taxon>
        <taxon>Amaricoccus</taxon>
    </lineage>
</organism>
<keyword evidence="1" id="KW-0732">Signal</keyword>
<feature type="signal peptide" evidence="1">
    <location>
        <begin position="1"/>
        <end position="25"/>
    </location>
</feature>
<dbReference type="AlphaFoldDB" id="A0A840SFK2"/>
<dbReference type="InterPro" id="IPR011042">
    <property type="entry name" value="6-blade_b-propeller_TolB-like"/>
</dbReference>
<name>A0A840SFK2_9RHOB</name>
<dbReference type="EMBL" id="JACHFM010000002">
    <property type="protein sequence ID" value="MBB5221709.1"/>
    <property type="molecule type" value="Genomic_DNA"/>
</dbReference>
<keyword evidence="3" id="KW-1185">Reference proteome</keyword>
<evidence type="ECO:0000313" key="3">
    <source>
        <dbReference type="Proteomes" id="UP000549457"/>
    </source>
</evidence>
<evidence type="ECO:0008006" key="4">
    <source>
        <dbReference type="Google" id="ProtNLM"/>
    </source>
</evidence>
<protein>
    <recommendedName>
        <fullName evidence="4">SMP-30/Gluconolactonase/LRE-like region domain-containing protein</fullName>
    </recommendedName>
</protein>
<dbReference type="SUPFAM" id="SSF101898">
    <property type="entry name" value="NHL repeat"/>
    <property type="match status" value="1"/>
</dbReference>
<dbReference type="RefSeq" id="WP_184148177.1">
    <property type="nucleotide sequence ID" value="NZ_JACHFM010000002.1"/>
</dbReference>
<gene>
    <name evidence="2" type="ORF">HNP73_001645</name>
</gene>
<dbReference type="Proteomes" id="UP000549457">
    <property type="component" value="Unassembled WGS sequence"/>
</dbReference>
<evidence type="ECO:0000313" key="2">
    <source>
        <dbReference type="EMBL" id="MBB5221709.1"/>
    </source>
</evidence>